<dbReference type="GO" id="GO:0070006">
    <property type="term" value="F:metalloaminopeptidase activity"/>
    <property type="evidence" value="ECO:0007669"/>
    <property type="project" value="InterPro"/>
</dbReference>
<dbReference type="OrthoDB" id="9806388at2"/>
<dbReference type="eggNOG" id="COG0006">
    <property type="taxonomic scope" value="Bacteria"/>
</dbReference>
<evidence type="ECO:0000256" key="4">
    <source>
        <dbReference type="ARBA" id="ARBA00012574"/>
    </source>
</evidence>
<evidence type="ECO:0000313" key="13">
    <source>
        <dbReference type="EMBL" id="ABJ87423.1"/>
    </source>
</evidence>
<dbReference type="InterPro" id="IPR007865">
    <property type="entry name" value="Aminopep_P_N"/>
</dbReference>
<dbReference type="GO" id="GO:0006508">
    <property type="term" value="P:proteolysis"/>
    <property type="evidence" value="ECO:0007669"/>
    <property type="project" value="UniProtKB-KW"/>
</dbReference>
<dbReference type="SUPFAM" id="SSF55920">
    <property type="entry name" value="Creatinase/aminopeptidase"/>
    <property type="match status" value="1"/>
</dbReference>
<keyword evidence="13" id="KW-0031">Aminopeptidase</keyword>
<dbReference type="HOGENOM" id="CLU_017266_1_0_0"/>
<dbReference type="GO" id="GO:0005829">
    <property type="term" value="C:cytosol"/>
    <property type="evidence" value="ECO:0007669"/>
    <property type="project" value="TreeGrafter"/>
</dbReference>
<keyword evidence="11" id="KW-0732">Signal</keyword>
<evidence type="ECO:0000259" key="12">
    <source>
        <dbReference type="SMART" id="SM01011"/>
    </source>
</evidence>
<evidence type="ECO:0000256" key="5">
    <source>
        <dbReference type="ARBA" id="ARBA00022670"/>
    </source>
</evidence>
<comment type="catalytic activity">
    <reaction evidence="1">
        <text>Release of any N-terminal amino acid, including proline, that is linked to proline, even from a dipeptide or tripeptide.</text>
        <dbReference type="EC" id="3.4.11.9"/>
    </reaction>
</comment>
<dbReference type="InterPro" id="IPR036005">
    <property type="entry name" value="Creatinase/aminopeptidase-like"/>
</dbReference>
<feature type="domain" description="Aminopeptidase P N-terminal" evidence="12">
    <location>
        <begin position="38"/>
        <end position="172"/>
    </location>
</feature>
<dbReference type="Pfam" id="PF05195">
    <property type="entry name" value="AMP_N"/>
    <property type="match status" value="1"/>
</dbReference>
<dbReference type="Gene3D" id="3.40.350.10">
    <property type="entry name" value="Creatinase/prolidase N-terminal domain"/>
    <property type="match status" value="1"/>
</dbReference>
<name>Q01SE7_SOLUE</name>
<evidence type="ECO:0000256" key="8">
    <source>
        <dbReference type="ARBA" id="ARBA00023049"/>
    </source>
</evidence>
<keyword evidence="5" id="KW-0645">Protease</keyword>
<dbReference type="GO" id="GO:0030145">
    <property type="term" value="F:manganese ion binding"/>
    <property type="evidence" value="ECO:0007669"/>
    <property type="project" value="InterPro"/>
</dbReference>
<evidence type="ECO:0000256" key="1">
    <source>
        <dbReference type="ARBA" id="ARBA00001424"/>
    </source>
</evidence>
<dbReference type="KEGG" id="sus:Acid_6499"/>
<dbReference type="InterPro" id="IPR029149">
    <property type="entry name" value="Creatin/AminoP/Spt16_N"/>
</dbReference>
<feature type="signal peptide" evidence="11">
    <location>
        <begin position="1"/>
        <end position="19"/>
    </location>
</feature>
<evidence type="ECO:0000256" key="6">
    <source>
        <dbReference type="ARBA" id="ARBA00022723"/>
    </source>
</evidence>
<keyword evidence="6 10" id="KW-0479">Metal-binding</keyword>
<keyword evidence="9" id="KW-0464">Manganese</keyword>
<dbReference type="AlphaFoldDB" id="Q01SE7"/>
<comment type="cofactor">
    <cofactor evidence="2">
        <name>Mn(2+)</name>
        <dbReference type="ChEBI" id="CHEBI:29035"/>
    </cofactor>
</comment>
<dbReference type="STRING" id="234267.Acid_6499"/>
<keyword evidence="8" id="KW-0482">Metalloprotease</keyword>
<comment type="similarity">
    <text evidence="3 10">Belongs to the peptidase M24B family.</text>
</comment>
<dbReference type="InterPro" id="IPR001131">
    <property type="entry name" value="Peptidase_M24B_aminopep-P_CS"/>
</dbReference>
<proteinExistence type="inferred from homology"/>
<evidence type="ECO:0000256" key="3">
    <source>
        <dbReference type="ARBA" id="ARBA00008766"/>
    </source>
</evidence>
<keyword evidence="7 13" id="KW-0378">Hydrolase</keyword>
<organism evidence="13">
    <name type="scientific">Solibacter usitatus (strain Ellin6076)</name>
    <dbReference type="NCBI Taxonomy" id="234267"/>
    <lineage>
        <taxon>Bacteria</taxon>
        <taxon>Pseudomonadati</taxon>
        <taxon>Acidobacteriota</taxon>
        <taxon>Terriglobia</taxon>
        <taxon>Bryobacterales</taxon>
        <taxon>Solibacteraceae</taxon>
        <taxon>Candidatus Solibacter</taxon>
    </lineage>
</organism>
<accession>Q01SE7</accession>
<evidence type="ECO:0000256" key="7">
    <source>
        <dbReference type="ARBA" id="ARBA00022801"/>
    </source>
</evidence>
<dbReference type="Gene3D" id="3.90.230.10">
    <property type="entry name" value="Creatinase/methionine aminopeptidase superfamily"/>
    <property type="match status" value="1"/>
</dbReference>
<dbReference type="PROSITE" id="PS00491">
    <property type="entry name" value="PROLINE_PEPTIDASE"/>
    <property type="match status" value="1"/>
</dbReference>
<dbReference type="SMART" id="SM01011">
    <property type="entry name" value="AMP_N"/>
    <property type="match status" value="1"/>
</dbReference>
<gene>
    <name evidence="13" type="ordered locus">Acid_6499</name>
</gene>
<reference evidence="13" key="1">
    <citation type="submission" date="2006-10" db="EMBL/GenBank/DDBJ databases">
        <title>Complete sequence of Solibacter usitatus Ellin6076.</title>
        <authorList>
            <consortium name="US DOE Joint Genome Institute"/>
            <person name="Copeland A."/>
            <person name="Lucas S."/>
            <person name="Lapidus A."/>
            <person name="Barry K."/>
            <person name="Detter J.C."/>
            <person name="Glavina del Rio T."/>
            <person name="Hammon N."/>
            <person name="Israni S."/>
            <person name="Dalin E."/>
            <person name="Tice H."/>
            <person name="Pitluck S."/>
            <person name="Thompson L.S."/>
            <person name="Brettin T."/>
            <person name="Bruce D."/>
            <person name="Han C."/>
            <person name="Tapia R."/>
            <person name="Gilna P."/>
            <person name="Schmutz J."/>
            <person name="Larimer F."/>
            <person name="Land M."/>
            <person name="Hauser L."/>
            <person name="Kyrpides N."/>
            <person name="Mikhailova N."/>
            <person name="Janssen P.H."/>
            <person name="Kuske C.R."/>
            <person name="Richardson P."/>
        </authorList>
    </citation>
    <scope>NUCLEOTIDE SEQUENCE</scope>
    <source>
        <strain evidence="13">Ellin6076</strain>
    </source>
</reference>
<dbReference type="FunCoup" id="Q01SE7">
    <property type="interactions" value="439"/>
</dbReference>
<evidence type="ECO:0000256" key="11">
    <source>
        <dbReference type="SAM" id="SignalP"/>
    </source>
</evidence>
<dbReference type="PANTHER" id="PTHR43226">
    <property type="entry name" value="XAA-PRO AMINOPEPTIDASE 3"/>
    <property type="match status" value="1"/>
</dbReference>
<dbReference type="InParanoid" id="Q01SE7"/>
<dbReference type="SUPFAM" id="SSF53092">
    <property type="entry name" value="Creatinase/prolidase N-terminal domain"/>
    <property type="match status" value="1"/>
</dbReference>
<feature type="chain" id="PRO_5004162536" description="Xaa-Pro aminopeptidase" evidence="11">
    <location>
        <begin position="20"/>
        <end position="529"/>
    </location>
</feature>
<protein>
    <recommendedName>
        <fullName evidence="4">Xaa-Pro aminopeptidase</fullName>
        <ecNumber evidence="4">3.4.11.9</ecNumber>
    </recommendedName>
</protein>
<evidence type="ECO:0000256" key="9">
    <source>
        <dbReference type="ARBA" id="ARBA00023211"/>
    </source>
</evidence>
<dbReference type="Pfam" id="PF00557">
    <property type="entry name" value="Peptidase_M24"/>
    <property type="match status" value="1"/>
</dbReference>
<dbReference type="PANTHER" id="PTHR43226:SF4">
    <property type="entry name" value="XAA-PRO AMINOPEPTIDASE 3"/>
    <property type="match status" value="1"/>
</dbReference>
<sequence length="529" mass="57984" precursor="true">MRIPKISFGVILLAGIAFAADSTPWKVAPAPPASWQRDRVADLTARRKAVMDQIGDHAILMLFAAEPRNYANDVDWPFRQENDFFYLTGLTQPGATLMLIPSAGKMREIVFLPRANPAQETWTGHMLTHAEAREISGIQDVFDASQVNGLLSALVPRARAVLTELPATGGRGGRGGRGGADAGVPLDVPVWSLEIAKPIEYAAKEELQLYMILPARPNAVECRREQEFAGKLASVGAGLTIKDASTIFNTLRRVKSQREIDLLQHAVDITAEAFQRAYAFAVPGTPEYEIQAQFEFTFLRRNAHWGYPCIVGSGVNATTLHYETNKDTMKDGDLLLMDDAAEFDQYSVDVTRTVPVNGKFSSEQADIYRLVWAAQQAGFSAAKPGHAASDIQGAANEVFKQGLFKLGLITDAKSDAQMKIWFNHGISHGIGLNVHDPGGKELQPGMVVTVEPGLYFRPDALENLPKTPEMEKFREAVRPAFEKYKGIGVRLEDDVLITNAEPRVMSAAVPSKLEEVEASIAKLRQTAKN</sequence>
<evidence type="ECO:0000256" key="2">
    <source>
        <dbReference type="ARBA" id="ARBA00001936"/>
    </source>
</evidence>
<dbReference type="EMBL" id="CP000473">
    <property type="protein sequence ID" value="ABJ87423.1"/>
    <property type="molecule type" value="Genomic_DNA"/>
</dbReference>
<evidence type="ECO:0000256" key="10">
    <source>
        <dbReference type="RuleBase" id="RU000590"/>
    </source>
</evidence>
<dbReference type="EC" id="3.4.11.9" evidence="4"/>
<dbReference type="InterPro" id="IPR000994">
    <property type="entry name" value="Pept_M24"/>
</dbReference>
<dbReference type="CDD" id="cd01087">
    <property type="entry name" value="Prolidase"/>
    <property type="match status" value="1"/>
</dbReference>
<dbReference type="InterPro" id="IPR052433">
    <property type="entry name" value="X-Pro_dipept-like"/>
</dbReference>